<dbReference type="GO" id="GO:0016758">
    <property type="term" value="F:hexosyltransferase activity"/>
    <property type="evidence" value="ECO:0007669"/>
    <property type="project" value="TreeGrafter"/>
</dbReference>
<proteinExistence type="predicted"/>
<evidence type="ECO:0000256" key="2">
    <source>
        <dbReference type="ARBA" id="ARBA00022679"/>
    </source>
</evidence>
<dbReference type="Proteomes" id="UP000255099">
    <property type="component" value="Unassembled WGS sequence"/>
</dbReference>
<keyword evidence="1" id="KW-0328">Glycosyltransferase</keyword>
<evidence type="ECO:0000313" key="4">
    <source>
        <dbReference type="Proteomes" id="UP000255099"/>
    </source>
</evidence>
<evidence type="ECO:0000313" key="3">
    <source>
        <dbReference type="EMBL" id="STT51336.1"/>
    </source>
</evidence>
<reference evidence="3 4" key="1">
    <citation type="submission" date="2018-06" db="EMBL/GenBank/DDBJ databases">
        <authorList>
            <consortium name="Pathogen Informatics"/>
            <person name="Doyle S."/>
        </authorList>
    </citation>
    <scope>NUCLEOTIDE SEQUENCE [LARGE SCALE GENOMIC DNA]</scope>
    <source>
        <strain evidence="3 4">NCTC9637</strain>
    </source>
</reference>
<sequence>MTGTISAPLYLLRGLQLIGWRDMQHALDYLFADGALREGTLVAINAEKMLAVEDNPEVRALIEAAEFKYADGISVVRSLRKKYPQAQVSRVAGADLWEALMQRAGAEGTPVFLVGGKPEVLAQTESRLCQRWQVNIVGSQDGYFTPEQRQALFERIRDSGGENRHRRDGVAAPGDLYARLPAPVSARAVYGRRRHLRCFYRGTSHRAPKFWQDLGLEWFYRLLLQPSRIKRQFPSAALFTLALFR</sequence>
<accession>A0A377W921</accession>
<dbReference type="PANTHER" id="PTHR34136:SF1">
    <property type="entry name" value="UDP-N-ACETYL-D-MANNOSAMINURONIC ACID TRANSFERASE"/>
    <property type="match status" value="1"/>
</dbReference>
<dbReference type="NCBIfam" id="TIGR00696">
    <property type="entry name" value="wecG_tagA_cpsF"/>
    <property type="match status" value="1"/>
</dbReference>
<name>A0A377W921_KLEPN</name>
<keyword evidence="2 3" id="KW-0808">Transferase</keyword>
<dbReference type="InterPro" id="IPR004629">
    <property type="entry name" value="WecG_TagA_CpsF"/>
</dbReference>
<dbReference type="PANTHER" id="PTHR34136">
    <property type="match status" value="1"/>
</dbReference>
<protein>
    <submittedName>
        <fullName evidence="3">Putative UDP-N-acetyl-D-mannosaminuronic acid transferase</fullName>
    </submittedName>
</protein>
<dbReference type="Pfam" id="PF03808">
    <property type="entry name" value="Glyco_tran_WecG"/>
    <property type="match status" value="2"/>
</dbReference>
<dbReference type="AlphaFoldDB" id="A0A377W921"/>
<dbReference type="CDD" id="cd06533">
    <property type="entry name" value="Glyco_transf_WecG_TagA"/>
    <property type="match status" value="1"/>
</dbReference>
<organism evidence="3 4">
    <name type="scientific">Klebsiella pneumoniae</name>
    <dbReference type="NCBI Taxonomy" id="573"/>
    <lineage>
        <taxon>Bacteria</taxon>
        <taxon>Pseudomonadati</taxon>
        <taxon>Pseudomonadota</taxon>
        <taxon>Gammaproteobacteria</taxon>
        <taxon>Enterobacterales</taxon>
        <taxon>Enterobacteriaceae</taxon>
        <taxon>Klebsiella/Raoultella group</taxon>
        <taxon>Klebsiella</taxon>
        <taxon>Klebsiella pneumoniae complex</taxon>
    </lineage>
</organism>
<evidence type="ECO:0000256" key="1">
    <source>
        <dbReference type="ARBA" id="ARBA00022676"/>
    </source>
</evidence>
<gene>
    <name evidence="3" type="ORF">NCTC9637_06379</name>
</gene>
<dbReference type="EMBL" id="UGLB01000003">
    <property type="protein sequence ID" value="STT51336.1"/>
    <property type="molecule type" value="Genomic_DNA"/>
</dbReference>